<evidence type="ECO:0000256" key="6">
    <source>
        <dbReference type="ARBA" id="ARBA00023015"/>
    </source>
</evidence>
<dbReference type="InterPro" id="IPR051007">
    <property type="entry name" value="creA/MIG_C2H2-ZnF"/>
</dbReference>
<dbReference type="InterPro" id="IPR036236">
    <property type="entry name" value="Znf_C2H2_sf"/>
</dbReference>
<keyword evidence="2" id="KW-0479">Metal-binding</keyword>
<gene>
    <name evidence="11" type="ORF">K7432_014815</name>
</gene>
<sequence>MKTTTRVTYRRKPIHITCPHCQKSFNRKDNYIRHVRTHSGEYPHRCPHSNCAKGFTRSDSLVRHLSLNHSKVDQTNNFSDSDCRSATFENSHQTVMDDLPKLSCVLSRDTSVMCIHNLVDGSSKTESPMELSFVLNN</sequence>
<evidence type="ECO:0000259" key="10">
    <source>
        <dbReference type="PROSITE" id="PS50157"/>
    </source>
</evidence>
<dbReference type="Gene3D" id="3.30.160.60">
    <property type="entry name" value="Classic Zinc Finger"/>
    <property type="match status" value="2"/>
</dbReference>
<proteinExistence type="predicted"/>
<evidence type="ECO:0000256" key="9">
    <source>
        <dbReference type="PROSITE-ProRule" id="PRU00042"/>
    </source>
</evidence>
<comment type="subcellular location">
    <subcellularLocation>
        <location evidence="1">Nucleus</location>
    </subcellularLocation>
</comment>
<evidence type="ECO:0000256" key="3">
    <source>
        <dbReference type="ARBA" id="ARBA00022737"/>
    </source>
</evidence>
<evidence type="ECO:0000256" key="7">
    <source>
        <dbReference type="ARBA" id="ARBA00023163"/>
    </source>
</evidence>
<evidence type="ECO:0000256" key="1">
    <source>
        <dbReference type="ARBA" id="ARBA00004123"/>
    </source>
</evidence>
<feature type="domain" description="C2H2-type" evidence="10">
    <location>
        <begin position="44"/>
        <end position="74"/>
    </location>
</feature>
<evidence type="ECO:0000256" key="8">
    <source>
        <dbReference type="ARBA" id="ARBA00023242"/>
    </source>
</evidence>
<organism evidence="11 12">
    <name type="scientific">Basidiobolus ranarum</name>
    <dbReference type="NCBI Taxonomy" id="34480"/>
    <lineage>
        <taxon>Eukaryota</taxon>
        <taxon>Fungi</taxon>
        <taxon>Fungi incertae sedis</taxon>
        <taxon>Zoopagomycota</taxon>
        <taxon>Entomophthoromycotina</taxon>
        <taxon>Basidiobolomycetes</taxon>
        <taxon>Basidiobolales</taxon>
        <taxon>Basidiobolaceae</taxon>
        <taxon>Basidiobolus</taxon>
    </lineage>
</organism>
<feature type="domain" description="C2H2-type" evidence="10">
    <location>
        <begin position="16"/>
        <end position="43"/>
    </location>
</feature>
<dbReference type="PANTHER" id="PTHR47428">
    <property type="entry name" value="REGULATORY PROTEIN MIG1-RELATED"/>
    <property type="match status" value="1"/>
</dbReference>
<name>A0ABR2VPZ0_9FUNG</name>
<dbReference type="EMBL" id="JASJQH010008667">
    <property type="protein sequence ID" value="KAK9687387.1"/>
    <property type="molecule type" value="Genomic_DNA"/>
</dbReference>
<keyword evidence="8" id="KW-0539">Nucleus</keyword>
<keyword evidence="12" id="KW-1185">Reference proteome</keyword>
<keyword evidence="3" id="KW-0677">Repeat</keyword>
<reference evidence="11 12" key="1">
    <citation type="submission" date="2023-04" db="EMBL/GenBank/DDBJ databases">
        <title>Genome of Basidiobolus ranarum AG-B5.</title>
        <authorList>
            <person name="Stajich J.E."/>
            <person name="Carter-House D."/>
            <person name="Gryganskyi A."/>
        </authorList>
    </citation>
    <scope>NUCLEOTIDE SEQUENCE [LARGE SCALE GENOMIC DNA]</scope>
    <source>
        <strain evidence="11 12">AG-B5</strain>
    </source>
</reference>
<dbReference type="SUPFAM" id="SSF57667">
    <property type="entry name" value="beta-beta-alpha zinc fingers"/>
    <property type="match status" value="1"/>
</dbReference>
<keyword evidence="4 9" id="KW-0863">Zinc-finger</keyword>
<dbReference type="InterPro" id="IPR013087">
    <property type="entry name" value="Znf_C2H2_type"/>
</dbReference>
<dbReference type="PROSITE" id="PS50157">
    <property type="entry name" value="ZINC_FINGER_C2H2_2"/>
    <property type="match status" value="2"/>
</dbReference>
<evidence type="ECO:0000256" key="4">
    <source>
        <dbReference type="ARBA" id="ARBA00022771"/>
    </source>
</evidence>
<keyword evidence="7" id="KW-0804">Transcription</keyword>
<dbReference type="SMART" id="SM00355">
    <property type="entry name" value="ZnF_C2H2"/>
    <property type="match status" value="2"/>
</dbReference>
<comment type="caution">
    <text evidence="11">The sequence shown here is derived from an EMBL/GenBank/DDBJ whole genome shotgun (WGS) entry which is preliminary data.</text>
</comment>
<evidence type="ECO:0000256" key="5">
    <source>
        <dbReference type="ARBA" id="ARBA00022833"/>
    </source>
</evidence>
<keyword evidence="6" id="KW-0805">Transcription regulation</keyword>
<protein>
    <recommendedName>
        <fullName evidence="10">C2H2-type domain-containing protein</fullName>
    </recommendedName>
</protein>
<dbReference type="PROSITE" id="PS00028">
    <property type="entry name" value="ZINC_FINGER_C2H2_1"/>
    <property type="match status" value="2"/>
</dbReference>
<evidence type="ECO:0000313" key="12">
    <source>
        <dbReference type="Proteomes" id="UP001479436"/>
    </source>
</evidence>
<dbReference type="PANTHER" id="PTHR47428:SF2">
    <property type="entry name" value="ZINC FINGER PROTEIN RSV1"/>
    <property type="match status" value="1"/>
</dbReference>
<dbReference type="Pfam" id="PF00096">
    <property type="entry name" value="zf-C2H2"/>
    <property type="match status" value="2"/>
</dbReference>
<evidence type="ECO:0000313" key="11">
    <source>
        <dbReference type="EMBL" id="KAK9687387.1"/>
    </source>
</evidence>
<dbReference type="Proteomes" id="UP001479436">
    <property type="component" value="Unassembled WGS sequence"/>
</dbReference>
<keyword evidence="5" id="KW-0862">Zinc</keyword>
<evidence type="ECO:0000256" key="2">
    <source>
        <dbReference type="ARBA" id="ARBA00022723"/>
    </source>
</evidence>
<accession>A0ABR2VPZ0</accession>